<evidence type="ECO:0000313" key="2">
    <source>
        <dbReference type="EMBL" id="KAF3454125.1"/>
    </source>
</evidence>
<proteinExistence type="predicted"/>
<evidence type="ECO:0000313" key="3">
    <source>
        <dbReference type="Proteomes" id="UP000796880"/>
    </source>
</evidence>
<feature type="compositionally biased region" description="Polar residues" evidence="1">
    <location>
        <begin position="257"/>
        <end position="269"/>
    </location>
</feature>
<sequence length="269" mass="29721">MEDPINQFLSLQILGWLGGPFPLVLSPSHLGCLHPFIFLIGVFPSFDPIFVPKDVHVFDLKGSSDQSNSPSNAEFDSSPHIGCQHTQCSSGVLFELSGLENICGILEGFHVNAPFLLVLQQAALICQRELLSHIDSMDPLDHKKMSLAIDHYFVAWNHLSVDCNGRKVDAVIASEQHIKSLRKKALHVKEMLLEIENQLTYCEAKNKKLKSLECEISKNMLESQKKINATYEEVEAAKKLGEGEGSGSKCSKGSIGRHNNSAPKVTNML</sequence>
<evidence type="ECO:0000256" key="1">
    <source>
        <dbReference type="SAM" id="MobiDB-lite"/>
    </source>
</evidence>
<accession>A0A8K0HM14</accession>
<feature type="region of interest" description="Disordered" evidence="1">
    <location>
        <begin position="242"/>
        <end position="269"/>
    </location>
</feature>
<reference evidence="2" key="1">
    <citation type="submission" date="2020-03" db="EMBL/GenBank/DDBJ databases">
        <title>A high-quality chromosome-level genome assembly of a woody plant with both climbing and erect habits, Rhamnella rubrinervis.</title>
        <authorList>
            <person name="Lu Z."/>
            <person name="Yang Y."/>
            <person name="Zhu X."/>
            <person name="Sun Y."/>
        </authorList>
    </citation>
    <scope>NUCLEOTIDE SEQUENCE</scope>
    <source>
        <strain evidence="2">BYM</strain>
        <tissue evidence="2">Leaf</tissue>
    </source>
</reference>
<dbReference type="OrthoDB" id="2425403at2759"/>
<name>A0A8K0HM14_9ROSA</name>
<keyword evidence="3" id="KW-1185">Reference proteome</keyword>
<comment type="caution">
    <text evidence="2">The sequence shown here is derived from an EMBL/GenBank/DDBJ whole genome shotgun (WGS) entry which is preliminary data.</text>
</comment>
<dbReference type="EMBL" id="VOIH02000002">
    <property type="protein sequence ID" value="KAF3454125.1"/>
    <property type="molecule type" value="Genomic_DNA"/>
</dbReference>
<dbReference type="AlphaFoldDB" id="A0A8K0HM14"/>
<organism evidence="2 3">
    <name type="scientific">Rhamnella rubrinervis</name>
    <dbReference type="NCBI Taxonomy" id="2594499"/>
    <lineage>
        <taxon>Eukaryota</taxon>
        <taxon>Viridiplantae</taxon>
        <taxon>Streptophyta</taxon>
        <taxon>Embryophyta</taxon>
        <taxon>Tracheophyta</taxon>
        <taxon>Spermatophyta</taxon>
        <taxon>Magnoliopsida</taxon>
        <taxon>eudicotyledons</taxon>
        <taxon>Gunneridae</taxon>
        <taxon>Pentapetalae</taxon>
        <taxon>rosids</taxon>
        <taxon>fabids</taxon>
        <taxon>Rosales</taxon>
        <taxon>Rhamnaceae</taxon>
        <taxon>rhamnoid group</taxon>
        <taxon>Rhamneae</taxon>
        <taxon>Rhamnella</taxon>
    </lineage>
</organism>
<gene>
    <name evidence="2" type="ORF">FNV43_RR04572</name>
</gene>
<protein>
    <submittedName>
        <fullName evidence="2">Uncharacterized protein</fullName>
    </submittedName>
</protein>
<dbReference type="Proteomes" id="UP000796880">
    <property type="component" value="Unassembled WGS sequence"/>
</dbReference>